<sequence>MTFINFDAAFCNGKAGLAVVVVEFDGSIQRIHTCTSLACSSLDAELQAAGLAVQIAASLTGPVRLFGDCKVSSSVLRIYYEPTFEVMMMTVSIKMDSRFQWLQSFQVEDIKQDYETGKDGTTMVTFKADFDCVEKLEDAIKANCSRDFVFFKR</sequence>
<dbReference type="AlphaFoldDB" id="W9QQW6"/>
<organism evidence="1 2">
    <name type="scientific">Morus notabilis</name>
    <dbReference type="NCBI Taxonomy" id="981085"/>
    <lineage>
        <taxon>Eukaryota</taxon>
        <taxon>Viridiplantae</taxon>
        <taxon>Streptophyta</taxon>
        <taxon>Embryophyta</taxon>
        <taxon>Tracheophyta</taxon>
        <taxon>Spermatophyta</taxon>
        <taxon>Magnoliopsida</taxon>
        <taxon>eudicotyledons</taxon>
        <taxon>Gunneridae</taxon>
        <taxon>Pentapetalae</taxon>
        <taxon>rosids</taxon>
        <taxon>fabids</taxon>
        <taxon>Rosales</taxon>
        <taxon>Moraceae</taxon>
        <taxon>Moreae</taxon>
        <taxon>Morus</taxon>
    </lineage>
</organism>
<reference evidence="2" key="1">
    <citation type="submission" date="2013-01" db="EMBL/GenBank/DDBJ databases">
        <title>Draft Genome Sequence of a Mulberry Tree, Morus notabilis C.K. Schneid.</title>
        <authorList>
            <person name="He N."/>
            <person name="Zhao S."/>
        </authorList>
    </citation>
    <scope>NUCLEOTIDE SEQUENCE</scope>
</reference>
<name>W9QQW6_9ROSA</name>
<evidence type="ECO:0000313" key="2">
    <source>
        <dbReference type="Proteomes" id="UP000030645"/>
    </source>
</evidence>
<dbReference type="eggNOG" id="KOG3299">
    <property type="taxonomic scope" value="Eukaryota"/>
</dbReference>
<evidence type="ECO:0000313" key="1">
    <source>
        <dbReference type="EMBL" id="EXB38069.1"/>
    </source>
</evidence>
<protein>
    <submittedName>
        <fullName evidence="1">Uncharacterized protein</fullName>
    </submittedName>
</protein>
<dbReference type="EMBL" id="KE343679">
    <property type="protein sequence ID" value="EXB38069.1"/>
    <property type="molecule type" value="Genomic_DNA"/>
</dbReference>
<keyword evidence="2" id="KW-1185">Reference proteome</keyword>
<dbReference type="STRING" id="981085.W9QQW6"/>
<accession>W9QQW6</accession>
<gene>
    <name evidence="1" type="ORF">L484_020990</name>
</gene>
<proteinExistence type="predicted"/>
<dbReference type="Proteomes" id="UP000030645">
    <property type="component" value="Unassembled WGS sequence"/>
</dbReference>